<name>A0A4Q1JR12_9GAMM</name>
<evidence type="ECO:0000313" key="1">
    <source>
        <dbReference type="EMBL" id="RXQ99130.1"/>
    </source>
</evidence>
<proteinExistence type="predicted"/>
<protein>
    <submittedName>
        <fullName evidence="1">Uncharacterized protein</fullName>
    </submittedName>
</protein>
<keyword evidence="2" id="KW-1185">Reference proteome</keyword>
<comment type="caution">
    <text evidence="1">The sequence shown here is derived from an EMBL/GenBank/DDBJ whole genome shotgun (WGS) entry which is preliminary data.</text>
</comment>
<dbReference type="AlphaFoldDB" id="A0A4Q1JR12"/>
<accession>A0A4Q1JR12</accession>
<evidence type="ECO:0000313" key="2">
    <source>
        <dbReference type="Proteomes" id="UP000289784"/>
    </source>
</evidence>
<dbReference type="EMBL" id="SAWZ01000016">
    <property type="protein sequence ID" value="RXQ99130.1"/>
    <property type="molecule type" value="Genomic_DNA"/>
</dbReference>
<dbReference type="Proteomes" id="UP000289784">
    <property type="component" value="Unassembled WGS sequence"/>
</dbReference>
<reference evidence="1 2" key="1">
    <citation type="submission" date="2019-01" db="EMBL/GenBank/DDBJ databases">
        <title>Pseudoxanthomonas composti sp. nov., isolated from compost.</title>
        <authorList>
            <person name="Yang G."/>
        </authorList>
    </citation>
    <scope>NUCLEOTIDE SEQUENCE [LARGE SCALE GENOMIC DNA]</scope>
    <source>
        <strain evidence="1 2">GSS15</strain>
    </source>
</reference>
<sequence length="71" mass="7685">MRALQDCLASATGAGLTQRFFDRCAMQALDLLEDAGPHAAELQQQIEAMFAQRGIEASRLLAHAAEPATRE</sequence>
<organism evidence="1 2">
    <name type="scientific">Pseudoxanthomonas composti</name>
    <dbReference type="NCBI Taxonomy" id="2137479"/>
    <lineage>
        <taxon>Bacteria</taxon>
        <taxon>Pseudomonadati</taxon>
        <taxon>Pseudomonadota</taxon>
        <taxon>Gammaproteobacteria</taxon>
        <taxon>Lysobacterales</taxon>
        <taxon>Lysobacteraceae</taxon>
        <taxon>Pseudoxanthomonas</taxon>
    </lineage>
</organism>
<gene>
    <name evidence="1" type="ORF">EPA99_18100</name>
</gene>